<comment type="caution">
    <text evidence="2">The sequence shown here is derived from an EMBL/GenBank/DDBJ whole genome shotgun (WGS) entry which is preliminary data.</text>
</comment>
<feature type="domain" description="Rhodanese" evidence="1">
    <location>
        <begin position="25"/>
        <end position="120"/>
    </location>
</feature>
<dbReference type="SMART" id="SM00450">
    <property type="entry name" value="RHOD"/>
    <property type="match status" value="1"/>
</dbReference>
<dbReference type="Proteomes" id="UP001364472">
    <property type="component" value="Unassembled WGS sequence"/>
</dbReference>
<organism evidence="2 3">
    <name type="scientific">Denitratimonas tolerans</name>
    <dbReference type="NCBI Taxonomy" id="1338420"/>
    <lineage>
        <taxon>Bacteria</taxon>
        <taxon>Pseudomonadati</taxon>
        <taxon>Pseudomonadota</taxon>
        <taxon>Gammaproteobacteria</taxon>
        <taxon>Lysobacterales</taxon>
        <taxon>Lysobacteraceae</taxon>
        <taxon>Denitratimonas</taxon>
    </lineage>
</organism>
<dbReference type="Pfam" id="PF00581">
    <property type="entry name" value="Rhodanese"/>
    <property type="match status" value="1"/>
</dbReference>
<accession>A0AAW9R4A5</accession>
<dbReference type="PANTHER" id="PTHR45431:SF3">
    <property type="entry name" value="RHODANESE-LIKE DOMAIN-CONTAINING PROTEIN 15, CHLOROPLASTIC"/>
    <property type="match status" value="1"/>
</dbReference>
<reference evidence="2 3" key="1">
    <citation type="journal article" date="2016" name="Antonie Van Leeuwenhoek">
        <title>Denitratimonas tolerans gen. nov., sp. nov., a denitrifying bacterium isolated from a bioreactor for tannery wastewater treatment.</title>
        <authorList>
            <person name="Han S.I."/>
            <person name="Kim J.O."/>
            <person name="Lee Y.R."/>
            <person name="Ekpeghere K.I."/>
            <person name="Koh S.C."/>
            <person name="Whang K.S."/>
        </authorList>
    </citation>
    <scope>NUCLEOTIDE SEQUENCE [LARGE SCALE GENOMIC DNA]</scope>
    <source>
        <strain evidence="2 3">KACC 17565</strain>
    </source>
</reference>
<dbReference type="PANTHER" id="PTHR45431">
    <property type="entry name" value="RHODANESE-LIKE DOMAIN-CONTAINING PROTEIN 15, CHLOROPLASTIC"/>
    <property type="match status" value="1"/>
</dbReference>
<name>A0AAW9R4A5_9GAMM</name>
<keyword evidence="3" id="KW-1185">Reference proteome</keyword>
<dbReference type="EMBL" id="JBBDHC010000004">
    <property type="protein sequence ID" value="MEJ1248911.1"/>
    <property type="molecule type" value="Genomic_DNA"/>
</dbReference>
<protein>
    <submittedName>
        <fullName evidence="2">Rhodanese-like domain-containing protein</fullName>
    </submittedName>
</protein>
<dbReference type="Gene3D" id="3.40.250.10">
    <property type="entry name" value="Rhodanese-like domain"/>
    <property type="match status" value="1"/>
</dbReference>
<evidence type="ECO:0000313" key="2">
    <source>
        <dbReference type="EMBL" id="MEJ1248911.1"/>
    </source>
</evidence>
<sequence>MIAFIKALLGLGGESVGPHEAVRRLNDGAVLIDVREPAEFSRARANAARSLPLGQIQVRGTAALDGIAPAANGGEILLICQSGMRSRIAQNLLSRDARHRYVNVTGGMSAWMAAGLPFVQGAMRR</sequence>
<dbReference type="InterPro" id="IPR052367">
    <property type="entry name" value="Thiosulfate_ST/Rhodanese-like"/>
</dbReference>
<evidence type="ECO:0000259" key="1">
    <source>
        <dbReference type="PROSITE" id="PS50206"/>
    </source>
</evidence>
<dbReference type="SUPFAM" id="SSF52821">
    <property type="entry name" value="Rhodanese/Cell cycle control phosphatase"/>
    <property type="match status" value="1"/>
</dbReference>
<dbReference type="AlphaFoldDB" id="A0AAW9R4A5"/>
<dbReference type="PROSITE" id="PS50206">
    <property type="entry name" value="RHODANESE_3"/>
    <property type="match status" value="1"/>
</dbReference>
<dbReference type="InterPro" id="IPR001763">
    <property type="entry name" value="Rhodanese-like_dom"/>
</dbReference>
<dbReference type="RefSeq" id="WP_337334628.1">
    <property type="nucleotide sequence ID" value="NZ_JBBDHC010000004.1"/>
</dbReference>
<proteinExistence type="predicted"/>
<gene>
    <name evidence="2" type="ORF">WB794_04365</name>
</gene>
<dbReference type="InterPro" id="IPR036873">
    <property type="entry name" value="Rhodanese-like_dom_sf"/>
</dbReference>
<evidence type="ECO:0000313" key="3">
    <source>
        <dbReference type="Proteomes" id="UP001364472"/>
    </source>
</evidence>